<reference evidence="2 3" key="1">
    <citation type="journal article" date="2016" name="Mol. Biol. Evol.">
        <title>Comparative Genomics of Early-Diverging Mushroom-Forming Fungi Provides Insights into the Origins of Lignocellulose Decay Capabilities.</title>
        <authorList>
            <person name="Nagy L.G."/>
            <person name="Riley R."/>
            <person name="Tritt A."/>
            <person name="Adam C."/>
            <person name="Daum C."/>
            <person name="Floudas D."/>
            <person name="Sun H."/>
            <person name="Yadav J.S."/>
            <person name="Pangilinan J."/>
            <person name="Larsson K.H."/>
            <person name="Matsuura K."/>
            <person name="Barry K."/>
            <person name="Labutti K."/>
            <person name="Kuo R."/>
            <person name="Ohm R.A."/>
            <person name="Bhattacharya S.S."/>
            <person name="Shirouzu T."/>
            <person name="Yoshinaga Y."/>
            <person name="Martin F.M."/>
            <person name="Grigoriev I.V."/>
            <person name="Hibbett D.S."/>
        </authorList>
    </citation>
    <scope>NUCLEOTIDE SEQUENCE [LARGE SCALE GENOMIC DNA]</scope>
    <source>
        <strain evidence="2 3">CBS 109695</strain>
    </source>
</reference>
<dbReference type="Gene3D" id="1.10.1520.10">
    <property type="entry name" value="Ribonuclease III domain"/>
    <property type="match status" value="1"/>
</dbReference>
<evidence type="ECO:0008006" key="4">
    <source>
        <dbReference type="Google" id="ProtNLM"/>
    </source>
</evidence>
<dbReference type="InterPro" id="IPR036389">
    <property type="entry name" value="RNase_III_sf"/>
</dbReference>
<proteinExistence type="predicted"/>
<name>A0A167TLQ9_9AGAM</name>
<dbReference type="Proteomes" id="UP000076532">
    <property type="component" value="Unassembled WGS sequence"/>
</dbReference>
<protein>
    <recommendedName>
        <fullName evidence="4">RNase III domain-containing protein</fullName>
    </recommendedName>
</protein>
<dbReference type="SUPFAM" id="SSF69065">
    <property type="entry name" value="RNase III domain-like"/>
    <property type="match status" value="1"/>
</dbReference>
<dbReference type="GO" id="GO:0004525">
    <property type="term" value="F:ribonuclease III activity"/>
    <property type="evidence" value="ECO:0007669"/>
    <property type="project" value="InterPro"/>
</dbReference>
<feature type="region of interest" description="Disordered" evidence="1">
    <location>
        <begin position="158"/>
        <end position="188"/>
    </location>
</feature>
<evidence type="ECO:0000313" key="3">
    <source>
        <dbReference type="Proteomes" id="UP000076532"/>
    </source>
</evidence>
<gene>
    <name evidence="2" type="ORF">FIBSPDRAFT_1055487</name>
</gene>
<feature type="compositionally biased region" description="Basic and acidic residues" evidence="1">
    <location>
        <begin position="158"/>
        <end position="168"/>
    </location>
</feature>
<feature type="compositionally biased region" description="Low complexity" evidence="1">
    <location>
        <begin position="171"/>
        <end position="185"/>
    </location>
</feature>
<keyword evidence="3" id="KW-1185">Reference proteome</keyword>
<accession>A0A167TLQ9</accession>
<feature type="compositionally biased region" description="Low complexity" evidence="1">
    <location>
        <begin position="287"/>
        <end position="304"/>
    </location>
</feature>
<evidence type="ECO:0000313" key="2">
    <source>
        <dbReference type="EMBL" id="KZP03069.1"/>
    </source>
</evidence>
<organism evidence="2 3">
    <name type="scientific">Athelia psychrophila</name>
    <dbReference type="NCBI Taxonomy" id="1759441"/>
    <lineage>
        <taxon>Eukaryota</taxon>
        <taxon>Fungi</taxon>
        <taxon>Dikarya</taxon>
        <taxon>Basidiomycota</taxon>
        <taxon>Agaricomycotina</taxon>
        <taxon>Agaricomycetes</taxon>
        <taxon>Agaricomycetidae</taxon>
        <taxon>Atheliales</taxon>
        <taxon>Atheliaceae</taxon>
        <taxon>Athelia</taxon>
    </lineage>
</organism>
<dbReference type="EMBL" id="KV418177">
    <property type="protein sequence ID" value="KZP03069.1"/>
    <property type="molecule type" value="Genomic_DNA"/>
</dbReference>
<feature type="region of interest" description="Disordered" evidence="1">
    <location>
        <begin position="268"/>
        <end position="312"/>
    </location>
</feature>
<sequence>MEIHQFLQQDLICVIKHRSFAIELPELSSPRSESRWQAPNRAKVVEYMGDRAMYGCVAIILLRRFSNPDRGLFAAISSAVTSNVTFYHLMIKAGASRQSRYTKGVANLFESHIGAYHMEKGFDALYGWVLKSFMPLITACEEARRRFYGTPLLKRPAEDYEGQREAKRSKNSASSSSSVFMPSGSTQESMTMGYFEDRRRHDQIASEFHHNENDIITNNHLHPYHPQSAASLSLKQPSSSTHALVSVFNASRQELSSSFVSYQPHGFLRPEKSQQPTPHAAPVSFNTTTGALPPSTTTSTETGTYNNPIVID</sequence>
<dbReference type="OrthoDB" id="416741at2759"/>
<dbReference type="STRING" id="436010.A0A167TLQ9"/>
<evidence type="ECO:0000256" key="1">
    <source>
        <dbReference type="SAM" id="MobiDB-lite"/>
    </source>
</evidence>
<dbReference type="GO" id="GO:0006396">
    <property type="term" value="P:RNA processing"/>
    <property type="evidence" value="ECO:0007669"/>
    <property type="project" value="InterPro"/>
</dbReference>
<dbReference type="AlphaFoldDB" id="A0A167TLQ9"/>